<sequence>MCLLPGFFVEQKAVAPPKYPQVAGLLLGDIFVEKPAEEKEKMEELFTDGLAFAIASIARHLVLDSEDKIRGKVEPNEKLPKSNL</sequence>
<protein>
    <submittedName>
        <fullName evidence="1">Uncharacterized protein</fullName>
    </submittedName>
</protein>
<evidence type="ECO:0000313" key="2">
    <source>
        <dbReference type="Proteomes" id="UP000177167"/>
    </source>
</evidence>
<proteinExistence type="predicted"/>
<reference evidence="1 2" key="1">
    <citation type="journal article" date="2016" name="Nat. Commun.">
        <title>Thousands of microbial genomes shed light on interconnected biogeochemical processes in an aquifer system.</title>
        <authorList>
            <person name="Anantharaman K."/>
            <person name="Brown C.T."/>
            <person name="Hug L.A."/>
            <person name="Sharon I."/>
            <person name="Castelle C.J."/>
            <person name="Probst A.J."/>
            <person name="Thomas B.C."/>
            <person name="Singh A."/>
            <person name="Wilkins M.J."/>
            <person name="Karaoz U."/>
            <person name="Brodie E.L."/>
            <person name="Williams K.H."/>
            <person name="Hubbard S.S."/>
            <person name="Banfield J.F."/>
        </authorList>
    </citation>
    <scope>NUCLEOTIDE SEQUENCE [LARGE SCALE GENOMIC DNA]</scope>
</reference>
<evidence type="ECO:0000313" key="1">
    <source>
        <dbReference type="EMBL" id="OGN09853.1"/>
    </source>
</evidence>
<organism evidence="1 2">
    <name type="scientific">Candidatus Yanofskybacteria bacterium RIFCSPHIGHO2_02_FULL_41_11</name>
    <dbReference type="NCBI Taxonomy" id="1802675"/>
    <lineage>
        <taxon>Bacteria</taxon>
        <taxon>Candidatus Yanofskyibacteriota</taxon>
    </lineage>
</organism>
<dbReference type="AlphaFoldDB" id="A0A1F8F9M7"/>
<name>A0A1F8F9M7_9BACT</name>
<gene>
    <name evidence="1" type="ORF">A3J46_04700</name>
</gene>
<accession>A0A1F8F9M7</accession>
<dbReference type="EMBL" id="MGJP01000024">
    <property type="protein sequence ID" value="OGN09853.1"/>
    <property type="molecule type" value="Genomic_DNA"/>
</dbReference>
<dbReference type="Proteomes" id="UP000177167">
    <property type="component" value="Unassembled WGS sequence"/>
</dbReference>
<comment type="caution">
    <text evidence="1">The sequence shown here is derived from an EMBL/GenBank/DDBJ whole genome shotgun (WGS) entry which is preliminary data.</text>
</comment>